<keyword evidence="1 3" id="KW-0378">Hydrolase</keyword>
<dbReference type="Proteomes" id="UP001319921">
    <property type="component" value="Chromosome"/>
</dbReference>
<dbReference type="PANTHER" id="PTHR32494">
    <property type="entry name" value="ALLANTOATE DEIMINASE-RELATED"/>
    <property type="match status" value="1"/>
</dbReference>
<dbReference type="Gene3D" id="3.40.630.10">
    <property type="entry name" value="Zn peptidases"/>
    <property type="match status" value="1"/>
</dbReference>
<dbReference type="GO" id="GO:0016813">
    <property type="term" value="F:hydrolase activity, acting on carbon-nitrogen (but not peptide) bonds, in linear amidines"/>
    <property type="evidence" value="ECO:0007669"/>
    <property type="project" value="InterPro"/>
</dbReference>
<organism evidence="3 4">
    <name type="scientific">Saccharolobus caldissimus</name>
    <dbReference type="NCBI Taxonomy" id="1702097"/>
    <lineage>
        <taxon>Archaea</taxon>
        <taxon>Thermoproteota</taxon>
        <taxon>Thermoprotei</taxon>
        <taxon>Sulfolobales</taxon>
        <taxon>Sulfolobaceae</taxon>
        <taxon>Saccharolobus</taxon>
    </lineage>
</organism>
<evidence type="ECO:0000259" key="2">
    <source>
        <dbReference type="Pfam" id="PF07687"/>
    </source>
</evidence>
<gene>
    <name evidence="3" type="ORF">SACC_24220</name>
</gene>
<dbReference type="EMBL" id="AP025226">
    <property type="protein sequence ID" value="BDB99405.1"/>
    <property type="molecule type" value="Genomic_DNA"/>
</dbReference>
<dbReference type="GeneID" id="68867144"/>
<evidence type="ECO:0000313" key="4">
    <source>
        <dbReference type="Proteomes" id="UP001319921"/>
    </source>
</evidence>
<keyword evidence="4" id="KW-1185">Reference proteome</keyword>
<feature type="domain" description="Peptidase M20 dimerisation" evidence="2">
    <location>
        <begin position="208"/>
        <end position="308"/>
    </location>
</feature>
<dbReference type="InterPro" id="IPR002933">
    <property type="entry name" value="Peptidase_M20"/>
</dbReference>
<protein>
    <submittedName>
        <fullName evidence="3">Zn-dependent hydrolase</fullName>
    </submittedName>
</protein>
<dbReference type="RefSeq" id="WP_229569721.1">
    <property type="nucleotide sequence ID" value="NZ_AP025226.1"/>
</dbReference>
<dbReference type="NCBIfam" id="NF006771">
    <property type="entry name" value="PRK09290.1-5"/>
    <property type="match status" value="1"/>
</dbReference>
<dbReference type="NCBIfam" id="TIGR01879">
    <property type="entry name" value="hydantase"/>
    <property type="match status" value="1"/>
</dbReference>
<dbReference type="PANTHER" id="PTHR32494:SF5">
    <property type="entry name" value="ALLANTOATE AMIDOHYDROLASE"/>
    <property type="match status" value="1"/>
</dbReference>
<dbReference type="InterPro" id="IPR010158">
    <property type="entry name" value="Amidase_Cbmase"/>
</dbReference>
<name>A0AAQ4CUC4_9CREN</name>
<reference evidence="3 4" key="1">
    <citation type="journal article" date="2022" name="Microbiol. Resour. Announc.">
        <title>Complete Genome Sequence of the Hyperthermophilic and Acidophilic Archaeon Saccharolobus caldissimus Strain HS-3T.</title>
        <authorList>
            <person name="Sakai H.D."/>
            <person name="Kurosawa N."/>
        </authorList>
    </citation>
    <scope>NUCLEOTIDE SEQUENCE [LARGE SCALE GENOMIC DNA]</scope>
    <source>
        <strain evidence="3 4">JCM32116</strain>
    </source>
</reference>
<dbReference type="InterPro" id="IPR011650">
    <property type="entry name" value="Peptidase_M20_dimer"/>
</dbReference>
<dbReference type="KEGG" id="scas:SACC_24220"/>
<dbReference type="InterPro" id="IPR036264">
    <property type="entry name" value="Bact_exopeptidase_dim_dom"/>
</dbReference>
<dbReference type="SUPFAM" id="SSF55031">
    <property type="entry name" value="Bacterial exopeptidase dimerisation domain"/>
    <property type="match status" value="1"/>
</dbReference>
<dbReference type="Pfam" id="PF07687">
    <property type="entry name" value="M20_dimer"/>
    <property type="match status" value="1"/>
</dbReference>
<dbReference type="SUPFAM" id="SSF53187">
    <property type="entry name" value="Zn-dependent exopeptidases"/>
    <property type="match status" value="1"/>
</dbReference>
<evidence type="ECO:0000313" key="3">
    <source>
        <dbReference type="EMBL" id="BDB99405.1"/>
    </source>
</evidence>
<dbReference type="Gene3D" id="3.30.70.360">
    <property type="match status" value="1"/>
</dbReference>
<dbReference type="CDD" id="cd03884">
    <property type="entry name" value="M20_bAS"/>
    <property type="match status" value="1"/>
</dbReference>
<proteinExistence type="predicted"/>
<evidence type="ECO:0000256" key="1">
    <source>
        <dbReference type="ARBA" id="ARBA00022801"/>
    </source>
</evidence>
<accession>A0AAQ4CUC4</accession>
<dbReference type="Pfam" id="PF01546">
    <property type="entry name" value="Peptidase_M20"/>
    <property type="match status" value="1"/>
</dbReference>
<dbReference type="PIRSF" id="PIRSF001235">
    <property type="entry name" value="Amidase_carbamoylase"/>
    <property type="match status" value="1"/>
</dbReference>
<sequence length="407" mass="46073">MLSVNVNRFLSTFHSLTNIGWTEEGVMRLALNEYDVKVREELIKILSSIGSIISVDDAGNIRGSIRGKSDDYILIGSHMDSVPYGGKYDGFYGVMAGLEILRSIKDLNVTTNYTISLIDFTNEEGARFQPSLLGSGLTTGVFEREYVYSRRDKDNITFEKALIDSGFMGDKNNRLVYNKPEYYLELHIEQGPILEEEGYQIGIPLGIVGLTVYEFTFKGQSSQAGPTPMNRRRDALVGASKFVTRIRDFARNEEDLRATVGILNVKPNIYNAIPREVKLTLDVRSPNKNKIEIAINKAIEISKEIAEEENLEIKYTHLWTAQQVNFDEDVIKTIEKACKELNMRYKFMYSWAGHDAQYMTRISKVGMIFIPSHLGISHAKEEYSSDEDMVNGLRVLQKTIELLDGGI</sequence>
<dbReference type="AlphaFoldDB" id="A0AAQ4CUC4"/>